<dbReference type="GO" id="GO:0009507">
    <property type="term" value="C:chloroplast"/>
    <property type="evidence" value="ECO:0007669"/>
    <property type="project" value="EnsemblPlants"/>
</dbReference>
<evidence type="ECO:0000256" key="1">
    <source>
        <dbReference type="ARBA" id="ARBA00007692"/>
    </source>
</evidence>
<gene>
    <name evidence="5" type="ORF">MANES_14G006900v8</name>
</gene>
<keyword evidence="3" id="KW-0809">Transit peptide</keyword>
<keyword evidence="6" id="KW-1185">Reference proteome</keyword>
<evidence type="ECO:0000313" key="6">
    <source>
        <dbReference type="Proteomes" id="UP000091857"/>
    </source>
</evidence>
<dbReference type="InterPro" id="IPR003690">
    <property type="entry name" value="MTERF"/>
</dbReference>
<keyword evidence="2" id="KW-0806">Transcription termination</keyword>
<dbReference type="PANTHER" id="PTHR13068">
    <property type="entry name" value="CGI-12 PROTEIN-RELATED"/>
    <property type="match status" value="1"/>
</dbReference>
<dbReference type="InterPro" id="IPR038538">
    <property type="entry name" value="MTERF_sf"/>
</dbReference>
<dbReference type="SMART" id="SM00733">
    <property type="entry name" value="Mterf"/>
    <property type="match status" value="9"/>
</dbReference>
<dbReference type="FunFam" id="1.25.70.10:FF:000015">
    <property type="entry name" value="Mitochondrial transcription termination factor family protein"/>
    <property type="match status" value="1"/>
</dbReference>
<accession>A0A2C9UHV1</accession>
<dbReference type="OMA" id="IKPRYWV"/>
<evidence type="ECO:0000256" key="3">
    <source>
        <dbReference type="ARBA" id="ARBA00022946"/>
    </source>
</evidence>
<sequence length="595" mass="67704">MMISKTSIPSYFPFSSLNARSHTQFHSQILLPLKSPSFLLHQTTQLLTNPFPKCQNPCNPSPSSTQDQQEHQLKDTQEAIFHFLQDFGISFEDSSSIASNCPNYARMLIDSVKDLDDWNGWESASADGKEYVDLAFKEKVIYMAKDKGDNGKVAFLESLGLSLSSAMNVARYITSQSLPALINKVEHMKEMLFSGSDDKSLIGKNARRMMMHLSIPIGDDLQQTLSLFEKIEARRGGLDMLGSSDASFRCLVESFPHILSLPLDTHLKPMMELLESIGIPKERMHAIFLLFPPILLCDSKDIERKVLSLKKFVAVDEDFGKIIQKYPWILSTSIQDNYKKIVSLCDMEKVAKASIDKAIRNWPHILGCSTSKLKLMFEQFGVLCVKHKKLGQVIAKSPQLLLRKPEDFLQVVSFLKDLGFDQETVGKILVRCPEIFAMSIEKTLRVKVEFLTSIGVSEDHLPRIIKKYPEFLVSDINKALLPRMEYLMEVGLSKREIVFMVRRFSPLLGYSVNEVLRPKYEFLVNIMEKPVKEVVDYPRYFSYSLEKKIKPRFWVLKGRNVECSLKDMLGKNDEEFATKFMDAGGMLVSSSPSQP</sequence>
<dbReference type="Proteomes" id="UP000091857">
    <property type="component" value="Chromosome 14"/>
</dbReference>
<dbReference type="Pfam" id="PF02536">
    <property type="entry name" value="mTERF"/>
    <property type="match status" value="1"/>
</dbReference>
<dbReference type="STRING" id="3983.A0A2C9UHV1"/>
<feature type="compositionally biased region" description="Polar residues" evidence="4">
    <location>
        <begin position="56"/>
        <end position="67"/>
    </location>
</feature>
<dbReference type="GO" id="GO:0003676">
    <property type="term" value="F:nucleic acid binding"/>
    <property type="evidence" value="ECO:0007669"/>
    <property type="project" value="InterPro"/>
</dbReference>
<name>A0A2C9UHV1_MANES</name>
<protein>
    <submittedName>
        <fullName evidence="5">Uncharacterized protein</fullName>
    </submittedName>
</protein>
<dbReference type="AlphaFoldDB" id="A0A2C9UHV1"/>
<dbReference type="PANTHER" id="PTHR13068:SF3">
    <property type="entry name" value="MITOCHONDRIAL TRANSCRIPTION TERMINATION FACTOR FAMILY PROTEIN"/>
    <property type="match status" value="1"/>
</dbReference>
<organism evidence="5 6">
    <name type="scientific">Manihot esculenta</name>
    <name type="common">Cassava</name>
    <name type="synonym">Jatropha manihot</name>
    <dbReference type="NCBI Taxonomy" id="3983"/>
    <lineage>
        <taxon>Eukaryota</taxon>
        <taxon>Viridiplantae</taxon>
        <taxon>Streptophyta</taxon>
        <taxon>Embryophyta</taxon>
        <taxon>Tracheophyta</taxon>
        <taxon>Spermatophyta</taxon>
        <taxon>Magnoliopsida</taxon>
        <taxon>eudicotyledons</taxon>
        <taxon>Gunneridae</taxon>
        <taxon>Pentapetalae</taxon>
        <taxon>rosids</taxon>
        <taxon>fabids</taxon>
        <taxon>Malpighiales</taxon>
        <taxon>Euphorbiaceae</taxon>
        <taxon>Crotonoideae</taxon>
        <taxon>Manihoteae</taxon>
        <taxon>Manihot</taxon>
    </lineage>
</organism>
<feature type="region of interest" description="Disordered" evidence="4">
    <location>
        <begin position="51"/>
        <end position="72"/>
    </location>
</feature>
<evidence type="ECO:0000256" key="2">
    <source>
        <dbReference type="ARBA" id="ARBA00022472"/>
    </source>
</evidence>
<dbReference type="GO" id="GO:0006353">
    <property type="term" value="P:DNA-templated transcription termination"/>
    <property type="evidence" value="ECO:0007669"/>
    <property type="project" value="UniProtKB-KW"/>
</dbReference>
<reference evidence="6" key="1">
    <citation type="journal article" date="2016" name="Nat. Biotechnol.">
        <title>Sequencing wild and cultivated cassava and related species reveals extensive interspecific hybridization and genetic diversity.</title>
        <authorList>
            <person name="Bredeson J.V."/>
            <person name="Lyons J.B."/>
            <person name="Prochnik S.E."/>
            <person name="Wu G.A."/>
            <person name="Ha C.M."/>
            <person name="Edsinger-Gonzales E."/>
            <person name="Grimwood J."/>
            <person name="Schmutz J."/>
            <person name="Rabbi I.Y."/>
            <person name="Egesi C."/>
            <person name="Nauluvula P."/>
            <person name="Lebot V."/>
            <person name="Ndunguru J."/>
            <person name="Mkamilo G."/>
            <person name="Bart R.S."/>
            <person name="Setter T.L."/>
            <person name="Gleadow R.M."/>
            <person name="Kulakow P."/>
            <person name="Ferguson M.E."/>
            <person name="Rounsley S."/>
            <person name="Rokhsar D.S."/>
        </authorList>
    </citation>
    <scope>NUCLEOTIDE SEQUENCE [LARGE SCALE GENOMIC DNA]</scope>
    <source>
        <strain evidence="6">cv. AM560-2</strain>
    </source>
</reference>
<evidence type="ECO:0000256" key="4">
    <source>
        <dbReference type="SAM" id="MobiDB-lite"/>
    </source>
</evidence>
<comment type="caution">
    <text evidence="5">The sequence shown here is derived from an EMBL/GenBank/DDBJ whole genome shotgun (WGS) entry which is preliminary data.</text>
</comment>
<dbReference type="Gene3D" id="1.25.70.10">
    <property type="entry name" value="Transcription termination factor 3, mitochondrial"/>
    <property type="match status" value="2"/>
</dbReference>
<keyword evidence="2" id="KW-0804">Transcription</keyword>
<keyword evidence="2" id="KW-0805">Transcription regulation</keyword>
<dbReference type="Gramene" id="Manes.14G006900.1.v8.1">
    <property type="protein sequence ID" value="Manes.14G006900.1.v8.1.CDS"/>
    <property type="gene ID" value="Manes.14G006900.v8.1"/>
</dbReference>
<evidence type="ECO:0000313" key="5">
    <source>
        <dbReference type="EMBL" id="OAY30138.1"/>
    </source>
</evidence>
<dbReference type="FunFam" id="1.25.70.10:FF:000046">
    <property type="entry name" value="Mitochondrial transcription termination factor family protein"/>
    <property type="match status" value="1"/>
</dbReference>
<proteinExistence type="inferred from homology"/>
<dbReference type="OrthoDB" id="637682at2759"/>
<comment type="similarity">
    <text evidence="1">Belongs to the mTERF family.</text>
</comment>
<dbReference type="EMBL" id="CM004400">
    <property type="protein sequence ID" value="OAY30138.1"/>
    <property type="molecule type" value="Genomic_DNA"/>
</dbReference>